<feature type="domain" description="DUF6824" evidence="1">
    <location>
        <begin position="403"/>
        <end position="485"/>
    </location>
</feature>
<dbReference type="InterPro" id="IPR036273">
    <property type="entry name" value="CRAL/TRIO_N_dom_sf"/>
</dbReference>
<organism evidence="2 3">
    <name type="scientific">Cylindrotheca closterium</name>
    <dbReference type="NCBI Taxonomy" id="2856"/>
    <lineage>
        <taxon>Eukaryota</taxon>
        <taxon>Sar</taxon>
        <taxon>Stramenopiles</taxon>
        <taxon>Ochrophyta</taxon>
        <taxon>Bacillariophyta</taxon>
        <taxon>Bacillariophyceae</taxon>
        <taxon>Bacillariophycidae</taxon>
        <taxon>Bacillariales</taxon>
        <taxon>Bacillariaceae</taxon>
        <taxon>Cylindrotheca</taxon>
    </lineage>
</organism>
<dbReference type="EMBL" id="CAKOGP040000557">
    <property type="protein sequence ID" value="CAJ1936694.1"/>
    <property type="molecule type" value="Genomic_DNA"/>
</dbReference>
<dbReference type="SUPFAM" id="SSF46938">
    <property type="entry name" value="CRAL/TRIO N-terminal domain"/>
    <property type="match status" value="1"/>
</dbReference>
<gene>
    <name evidence="2" type="ORF">CYCCA115_LOCUS5320</name>
</gene>
<dbReference type="InterPro" id="IPR036865">
    <property type="entry name" value="CRAL-TRIO_dom_sf"/>
</dbReference>
<proteinExistence type="predicted"/>
<evidence type="ECO:0000313" key="2">
    <source>
        <dbReference type="EMBL" id="CAJ1936694.1"/>
    </source>
</evidence>
<name>A0AAD2FGJ8_9STRA</name>
<dbReference type="Pfam" id="PF20710">
    <property type="entry name" value="DUF6824"/>
    <property type="match status" value="1"/>
</dbReference>
<accession>A0AAD2FGJ8</accession>
<dbReference type="InterPro" id="IPR049227">
    <property type="entry name" value="DUF6824"/>
</dbReference>
<reference evidence="2" key="1">
    <citation type="submission" date="2023-08" db="EMBL/GenBank/DDBJ databases">
        <authorList>
            <person name="Audoor S."/>
            <person name="Bilcke G."/>
        </authorList>
    </citation>
    <scope>NUCLEOTIDE SEQUENCE</scope>
</reference>
<comment type="caution">
    <text evidence="2">The sequence shown here is derived from an EMBL/GenBank/DDBJ whole genome shotgun (WGS) entry which is preliminary data.</text>
</comment>
<evidence type="ECO:0000259" key="1">
    <source>
        <dbReference type="Pfam" id="PF20710"/>
    </source>
</evidence>
<protein>
    <recommendedName>
        <fullName evidence="1">DUF6824 domain-containing protein</fullName>
    </recommendedName>
</protein>
<keyword evidence="3" id="KW-1185">Reference proteome</keyword>
<dbReference type="Proteomes" id="UP001295423">
    <property type="component" value="Unassembled WGS sequence"/>
</dbReference>
<evidence type="ECO:0000313" key="3">
    <source>
        <dbReference type="Proteomes" id="UP001295423"/>
    </source>
</evidence>
<dbReference type="Gene3D" id="3.40.525.10">
    <property type="entry name" value="CRAL-TRIO lipid binding domain"/>
    <property type="match status" value="1"/>
</dbReference>
<dbReference type="AlphaFoldDB" id="A0AAD2FGJ8"/>
<sequence length="495" mass="57023">MPGNNSSNNDDITSKAAMKQTEALLASEMSQLSVEERSKALDDLHCVGEELQETPEMIQKLLAEFEMAVQKERNPIYEMAINQNRTYVEDPTFRLRFLRAKLYNVHEAVRKMMSLLECKAKYFGDDKVARDITLDDLSEEDKQLMLSGVFHIQDGRDRNGRLIVHFFGKLLSRCKADVMIRFSYYFFVNILSSIPDVQRKGIVAVYNDATLPGETFTMPGFNFIRESQGFFDSVPTRYSGIHYCLQAKSHHLALNNALVSLFLNGVPQHARVRTRIHYGSIMELQYQLQSFGIPLSTIPFGEEGNIRNDILNVWIDRHLEETNQRIRFYRPDATRGWSQDMEIESERSKQPQHGHCDKNEDDAIEALGMEVHDSMWASSTEVGPDDAVPMNRTTGPIEPTEMDVLFGKGYRLQLHPGNVRFREFLEQRRGEYEGTPRQNRRDIAIKFAQMLRNNGVRFLQKAGSEEWVESDSAQAETKVAQFFRELRKKRSKGGR</sequence>